<evidence type="ECO:0000256" key="1">
    <source>
        <dbReference type="SAM" id="MobiDB-lite"/>
    </source>
</evidence>
<sequence>MKIGRTSENDVVLHDHGVSRHHARIIMRGGQYFAEDVGSANGTALNGRSLTGEQLLRDGDRLGVGPVEFTFVWVPPDGDEDATRPIRRVPLPRSPLPSVSVDSSGQEFLATGELPAVVSVAPRPVPVVAGSQPSPGPASKGPRSALAQVPSALPVFEPLLEERTELGLSTVAGPFGAPSFPPVPDDMLEEREERTEVALPTLASPGVPPRLLPLMESLADEHTEVGVAAGGNPFAMASLGTVSPPPALERTDVLAPPGLPSVPVLPPDEPEERTELALPTLKGVAGLLEAATVVDVDDESTRPITRLPVATPLVPSAPPPQLARSQPQVAPVPPAPSASGPTAADRARERRDLARTRGGQLVLWWRDLSVARKLLTSLALLCVVAAVGGAVASVYLDGRAAMGTGGREPTTLGVDATPDSFGLGEGVRWERSDQKSFEFQFVAPTRAVALLRYQAKDISKEEVGLVLNGVNLGWVPPDTTTTAERELELILPVGTLKRGELNTVAFDNVRNPPGQETWRVWNLRVEIIPVPELPPEQLLSQAREYASAGRRFFDAKGVGSENLFRSWQQFRAAWLTLEALDTKPELYEDVRYYLSQASAELDHQCAQLMLEFQQSVQFRSARKARAALQEVSRRFPTTEHRCHNLAKEKAFEHEL</sequence>
<dbReference type="HOGENOM" id="CLU_515712_0_0_7"/>
<dbReference type="eggNOG" id="COG1716">
    <property type="taxonomic scope" value="Bacteria"/>
</dbReference>
<dbReference type="SMART" id="SM00240">
    <property type="entry name" value="FHA"/>
    <property type="match status" value="1"/>
</dbReference>
<dbReference type="STRING" id="1278073.MYSTI_05099"/>
<dbReference type="InterPro" id="IPR050923">
    <property type="entry name" value="Cell_Proc_Reg/RNA_Proc"/>
</dbReference>
<accession>L7UBW5</accession>
<dbReference type="PATRIC" id="fig|1278073.3.peg.5172"/>
<protein>
    <submittedName>
        <fullName evidence="4">FHA domain-containing protein</fullName>
    </submittedName>
</protein>
<reference evidence="4 5" key="1">
    <citation type="journal article" date="2013" name="Genome Announc.">
        <title>Complete genome sequence of Myxococcus stipitatus strain DSM 14675, a fruiting myxobacterium.</title>
        <authorList>
            <person name="Huntley S."/>
            <person name="Kneip S."/>
            <person name="Treuner-Lange A."/>
            <person name="Sogaard-Andersen L."/>
        </authorList>
    </citation>
    <scope>NUCLEOTIDE SEQUENCE [LARGE SCALE GENOMIC DNA]</scope>
    <source>
        <strain evidence="5">DSM 14675 / JCM 12634 / Mx s8</strain>
    </source>
</reference>
<feature type="domain" description="FHA" evidence="3">
    <location>
        <begin position="1"/>
        <end position="50"/>
    </location>
</feature>
<proteinExistence type="predicted"/>
<dbReference type="Gene3D" id="2.60.200.20">
    <property type="match status" value="1"/>
</dbReference>
<dbReference type="InterPro" id="IPR008984">
    <property type="entry name" value="SMAD_FHA_dom_sf"/>
</dbReference>
<feature type="transmembrane region" description="Helical" evidence="2">
    <location>
        <begin position="374"/>
        <end position="396"/>
    </location>
</feature>
<dbReference type="AlphaFoldDB" id="L7UBW5"/>
<keyword evidence="2" id="KW-0472">Membrane</keyword>
<dbReference type="InterPro" id="IPR000253">
    <property type="entry name" value="FHA_dom"/>
</dbReference>
<dbReference type="PROSITE" id="PS50006">
    <property type="entry name" value="FHA_DOMAIN"/>
    <property type="match status" value="1"/>
</dbReference>
<evidence type="ECO:0000313" key="4">
    <source>
        <dbReference type="EMBL" id="AGC46386.1"/>
    </source>
</evidence>
<evidence type="ECO:0000256" key="2">
    <source>
        <dbReference type="SAM" id="Phobius"/>
    </source>
</evidence>
<gene>
    <name evidence="4" type="ordered locus">MYSTI_05099</name>
</gene>
<evidence type="ECO:0000313" key="5">
    <source>
        <dbReference type="Proteomes" id="UP000011131"/>
    </source>
</evidence>
<dbReference type="KEGG" id="msd:MYSTI_05099"/>
<keyword evidence="2" id="KW-0812">Transmembrane</keyword>
<feature type="region of interest" description="Disordered" evidence="1">
    <location>
        <begin position="307"/>
        <end position="352"/>
    </location>
</feature>
<keyword evidence="2" id="KW-1133">Transmembrane helix</keyword>
<dbReference type="CDD" id="cd00060">
    <property type="entry name" value="FHA"/>
    <property type="match status" value="1"/>
</dbReference>
<dbReference type="RefSeq" id="WP_015350642.1">
    <property type="nucleotide sequence ID" value="NC_020126.1"/>
</dbReference>
<keyword evidence="5" id="KW-1185">Reference proteome</keyword>
<organism evidence="4 5">
    <name type="scientific">Myxococcus stipitatus (strain DSM 14675 / JCM 12634 / Mx s8)</name>
    <dbReference type="NCBI Taxonomy" id="1278073"/>
    <lineage>
        <taxon>Bacteria</taxon>
        <taxon>Pseudomonadati</taxon>
        <taxon>Myxococcota</taxon>
        <taxon>Myxococcia</taxon>
        <taxon>Myxococcales</taxon>
        <taxon>Cystobacterineae</taxon>
        <taxon>Myxococcaceae</taxon>
        <taxon>Myxococcus</taxon>
    </lineage>
</organism>
<name>L7UBW5_MYXSD</name>
<dbReference type="EMBL" id="CP004025">
    <property type="protein sequence ID" value="AGC46386.1"/>
    <property type="molecule type" value="Genomic_DNA"/>
</dbReference>
<dbReference type="SUPFAM" id="SSF49879">
    <property type="entry name" value="SMAD/FHA domain"/>
    <property type="match status" value="1"/>
</dbReference>
<evidence type="ECO:0000259" key="3">
    <source>
        <dbReference type="PROSITE" id="PS50006"/>
    </source>
</evidence>
<dbReference type="Pfam" id="PF00498">
    <property type="entry name" value="FHA"/>
    <property type="match status" value="1"/>
</dbReference>
<dbReference type="PANTHER" id="PTHR23308">
    <property type="entry name" value="NUCLEAR INHIBITOR OF PROTEIN PHOSPHATASE-1"/>
    <property type="match status" value="1"/>
</dbReference>
<dbReference type="Proteomes" id="UP000011131">
    <property type="component" value="Chromosome"/>
</dbReference>